<comment type="caution">
    <text evidence="2">The sequence shown here is derived from an EMBL/GenBank/DDBJ whole genome shotgun (WGS) entry which is preliminary data.</text>
</comment>
<feature type="region of interest" description="Disordered" evidence="1">
    <location>
        <begin position="67"/>
        <end position="90"/>
    </location>
</feature>
<evidence type="ECO:0000313" key="2">
    <source>
        <dbReference type="EMBL" id="ROT79668.1"/>
    </source>
</evidence>
<sequence length="531" mass="59100">MKTRRSEGEINRPPPPGGAQDLDGNNKRSGVNLGLDVNSLPRASTCRVRLLVTPALKPWRVLGGVGAGAPGKLFGRPPVPTARRRREVTDSPTLRTARYLIARTDTRYPTSDGKVRGIKQPDTQARYPTSRRRCEVSESPTQEPPVPDSQTRENFPDEATPEQQTSAYTSNSCRSRHPLVLPPPTKPRTAYPRGAKFSPMAFKSLADGRRRLPTGHEITNLHFLQSRAYISLQSRAYFPSSHELTFPSSHELTFPSSHELTFPSSHELTFPSSHELTFPSSHELPSITNYISLQSRTYISLQSRTYIPSSHELTFPSSHELTFPSSHELTFPSSHELTFPSSHELTFPCSSSLLLPPNILFFFFPSISLSVALKCSFFSPSSIFFPSHSIFPSPFHLYFLPSFCSTSLHFSPFLLPFSFNFSPLLSCISLPFCHHFLSIFRPFLKHPSLSTPPSSPFLSPPPSFPFPSLPSSNAPPTPTPTPSLPPFTPLFFVPLHCLSSLKNSMGQYVLTLYFFPLVFTTACTLAKFPSS</sequence>
<feature type="compositionally biased region" description="Basic and acidic residues" evidence="1">
    <location>
        <begin position="1"/>
        <end position="10"/>
    </location>
</feature>
<feature type="region of interest" description="Disordered" evidence="1">
    <location>
        <begin position="103"/>
        <end position="194"/>
    </location>
</feature>
<evidence type="ECO:0000313" key="3">
    <source>
        <dbReference type="Proteomes" id="UP000283509"/>
    </source>
</evidence>
<organism evidence="2 3">
    <name type="scientific">Penaeus vannamei</name>
    <name type="common">Whiteleg shrimp</name>
    <name type="synonym">Litopenaeus vannamei</name>
    <dbReference type="NCBI Taxonomy" id="6689"/>
    <lineage>
        <taxon>Eukaryota</taxon>
        <taxon>Metazoa</taxon>
        <taxon>Ecdysozoa</taxon>
        <taxon>Arthropoda</taxon>
        <taxon>Crustacea</taxon>
        <taxon>Multicrustacea</taxon>
        <taxon>Malacostraca</taxon>
        <taxon>Eumalacostraca</taxon>
        <taxon>Eucarida</taxon>
        <taxon>Decapoda</taxon>
        <taxon>Dendrobranchiata</taxon>
        <taxon>Penaeoidea</taxon>
        <taxon>Penaeidae</taxon>
        <taxon>Penaeus</taxon>
    </lineage>
</organism>
<name>A0A3R7MDG4_PENVA</name>
<feature type="region of interest" description="Disordered" evidence="1">
    <location>
        <begin position="1"/>
        <end position="30"/>
    </location>
</feature>
<reference evidence="2 3" key="2">
    <citation type="submission" date="2019-01" db="EMBL/GenBank/DDBJ databases">
        <title>The decoding of complex shrimp genome reveals the adaptation for benthos swimmer, frequently molting mechanism and breeding impact on genome.</title>
        <authorList>
            <person name="Sun Y."/>
            <person name="Gao Y."/>
            <person name="Yu Y."/>
        </authorList>
    </citation>
    <scope>NUCLEOTIDE SEQUENCE [LARGE SCALE GENOMIC DNA]</scope>
    <source>
        <tissue evidence="2">Muscle</tissue>
    </source>
</reference>
<protein>
    <submittedName>
        <fullName evidence="2">Endochitinase</fullName>
    </submittedName>
</protein>
<reference evidence="2 3" key="1">
    <citation type="submission" date="2018-04" db="EMBL/GenBank/DDBJ databases">
        <authorList>
            <person name="Zhang X."/>
            <person name="Yuan J."/>
            <person name="Li F."/>
            <person name="Xiang J."/>
        </authorList>
    </citation>
    <scope>NUCLEOTIDE SEQUENCE [LARGE SCALE GENOMIC DNA]</scope>
    <source>
        <tissue evidence="2">Muscle</tissue>
    </source>
</reference>
<dbReference type="AlphaFoldDB" id="A0A3R7MDG4"/>
<feature type="compositionally biased region" description="Polar residues" evidence="1">
    <location>
        <begin position="161"/>
        <end position="173"/>
    </location>
</feature>
<dbReference type="EMBL" id="QCYY01001207">
    <property type="protein sequence ID" value="ROT79668.1"/>
    <property type="molecule type" value="Genomic_DNA"/>
</dbReference>
<gene>
    <name evidence="2" type="ORF">C7M84_001604</name>
</gene>
<evidence type="ECO:0000256" key="1">
    <source>
        <dbReference type="SAM" id="MobiDB-lite"/>
    </source>
</evidence>
<accession>A0A3R7MDG4</accession>
<keyword evidence="3" id="KW-1185">Reference proteome</keyword>
<proteinExistence type="predicted"/>
<dbReference type="Proteomes" id="UP000283509">
    <property type="component" value="Unassembled WGS sequence"/>
</dbReference>